<feature type="region of interest" description="Disordered" evidence="1">
    <location>
        <begin position="1"/>
        <end position="30"/>
    </location>
</feature>
<organism evidence="2 3">
    <name type="scientific">Thlaspi arvense</name>
    <name type="common">Field penny-cress</name>
    <dbReference type="NCBI Taxonomy" id="13288"/>
    <lineage>
        <taxon>Eukaryota</taxon>
        <taxon>Viridiplantae</taxon>
        <taxon>Streptophyta</taxon>
        <taxon>Embryophyta</taxon>
        <taxon>Tracheophyta</taxon>
        <taxon>Spermatophyta</taxon>
        <taxon>Magnoliopsida</taxon>
        <taxon>eudicotyledons</taxon>
        <taxon>Gunneridae</taxon>
        <taxon>Pentapetalae</taxon>
        <taxon>rosids</taxon>
        <taxon>malvids</taxon>
        <taxon>Brassicales</taxon>
        <taxon>Brassicaceae</taxon>
        <taxon>Thlaspideae</taxon>
        <taxon>Thlaspi</taxon>
    </lineage>
</organism>
<accession>A0AAU9T8V7</accession>
<evidence type="ECO:0000313" key="2">
    <source>
        <dbReference type="EMBL" id="CAH2079073.1"/>
    </source>
</evidence>
<evidence type="ECO:0000313" key="3">
    <source>
        <dbReference type="Proteomes" id="UP000836841"/>
    </source>
</evidence>
<dbReference type="AlphaFoldDB" id="A0AAU9T8V7"/>
<name>A0AAU9T8V7_THLAR</name>
<evidence type="ECO:0000256" key="1">
    <source>
        <dbReference type="SAM" id="MobiDB-lite"/>
    </source>
</evidence>
<gene>
    <name evidence="2" type="ORF">TAV2_LOCUS24400</name>
</gene>
<reference evidence="2 3" key="1">
    <citation type="submission" date="2022-03" db="EMBL/GenBank/DDBJ databases">
        <authorList>
            <person name="Nunn A."/>
            <person name="Chopra R."/>
            <person name="Nunn A."/>
            <person name="Contreras Garrido A."/>
        </authorList>
    </citation>
    <scope>NUCLEOTIDE SEQUENCE [LARGE SCALE GENOMIC DNA]</scope>
</reference>
<evidence type="ECO:0008006" key="4">
    <source>
        <dbReference type="Google" id="ProtNLM"/>
    </source>
</evidence>
<keyword evidence="3" id="KW-1185">Reference proteome</keyword>
<feature type="compositionally biased region" description="Basic and acidic residues" evidence="1">
    <location>
        <begin position="1"/>
        <end position="12"/>
    </location>
</feature>
<dbReference type="EMBL" id="OU466863">
    <property type="protein sequence ID" value="CAH2079073.1"/>
    <property type="molecule type" value="Genomic_DNA"/>
</dbReference>
<dbReference type="Proteomes" id="UP000836841">
    <property type="component" value="Chromosome 7"/>
</dbReference>
<sequence length="106" mass="12410">MPQTGGDDKAETIELELASRNGDGGDDDEKLQSQWADIERLPTFERITTVLFSKTDEQGKRRSRLQVMDVSKLEDLDRRLFIDELIRHVEIDNLRLLQKIRKRIDE</sequence>
<proteinExistence type="predicted"/>
<protein>
    <recommendedName>
        <fullName evidence="4">Retrotransposon protein</fullName>
    </recommendedName>
</protein>